<dbReference type="PANTHER" id="PTHR16019:SF6">
    <property type="entry name" value="SYNAPSE-ASSOCIATED PROTEIN 1"/>
    <property type="match status" value="1"/>
</dbReference>
<evidence type="ECO:0000256" key="1">
    <source>
        <dbReference type="SAM" id="MobiDB-lite"/>
    </source>
</evidence>
<dbReference type="AlphaFoldDB" id="A0AAD5KNC0"/>
<dbReference type="GO" id="GO:0005634">
    <property type="term" value="C:nucleus"/>
    <property type="evidence" value="ECO:0007669"/>
    <property type="project" value="TreeGrafter"/>
</dbReference>
<dbReference type="PROSITE" id="PS50858">
    <property type="entry name" value="BSD"/>
    <property type="match status" value="1"/>
</dbReference>
<dbReference type="Gene3D" id="1.10.3970.10">
    <property type="entry name" value="BSD domain"/>
    <property type="match status" value="1"/>
</dbReference>
<gene>
    <name evidence="3" type="ORF">BDA99DRAFT_305234</name>
</gene>
<reference evidence="3" key="1">
    <citation type="journal article" date="2022" name="IScience">
        <title>Evolution of zygomycete secretomes and the origins of terrestrial fungal ecologies.</title>
        <authorList>
            <person name="Chang Y."/>
            <person name="Wang Y."/>
            <person name="Mondo S."/>
            <person name="Ahrendt S."/>
            <person name="Andreopoulos W."/>
            <person name="Barry K."/>
            <person name="Beard J."/>
            <person name="Benny G.L."/>
            <person name="Blankenship S."/>
            <person name="Bonito G."/>
            <person name="Cuomo C."/>
            <person name="Desiro A."/>
            <person name="Gervers K.A."/>
            <person name="Hundley H."/>
            <person name="Kuo A."/>
            <person name="LaButti K."/>
            <person name="Lang B.F."/>
            <person name="Lipzen A."/>
            <person name="O'Donnell K."/>
            <person name="Pangilinan J."/>
            <person name="Reynolds N."/>
            <person name="Sandor L."/>
            <person name="Smith M.E."/>
            <person name="Tsang A."/>
            <person name="Grigoriev I.V."/>
            <person name="Stajich J.E."/>
            <person name="Spatafora J.W."/>
        </authorList>
    </citation>
    <scope>NUCLEOTIDE SEQUENCE</scope>
    <source>
        <strain evidence="3">RSA 2281</strain>
    </source>
</reference>
<feature type="compositionally biased region" description="Basic and acidic residues" evidence="1">
    <location>
        <begin position="264"/>
        <end position="274"/>
    </location>
</feature>
<dbReference type="Pfam" id="PF03909">
    <property type="entry name" value="BSD"/>
    <property type="match status" value="1"/>
</dbReference>
<dbReference type="GO" id="GO:0005794">
    <property type="term" value="C:Golgi apparatus"/>
    <property type="evidence" value="ECO:0007669"/>
    <property type="project" value="TreeGrafter"/>
</dbReference>
<dbReference type="SUPFAM" id="SSF140383">
    <property type="entry name" value="BSD domain-like"/>
    <property type="match status" value="1"/>
</dbReference>
<dbReference type="GO" id="GO:0038203">
    <property type="term" value="P:TORC2 signaling"/>
    <property type="evidence" value="ECO:0007669"/>
    <property type="project" value="TreeGrafter"/>
</dbReference>
<dbReference type="EMBL" id="JAIXMP010000006">
    <property type="protein sequence ID" value="KAI9271798.1"/>
    <property type="molecule type" value="Genomic_DNA"/>
</dbReference>
<dbReference type="PANTHER" id="PTHR16019">
    <property type="entry name" value="SYNAPSE-ASSOCIATED PROTEIN"/>
    <property type="match status" value="1"/>
</dbReference>
<evidence type="ECO:0000313" key="4">
    <source>
        <dbReference type="Proteomes" id="UP001209540"/>
    </source>
</evidence>
<reference evidence="3" key="2">
    <citation type="submission" date="2023-02" db="EMBL/GenBank/DDBJ databases">
        <authorList>
            <consortium name="DOE Joint Genome Institute"/>
            <person name="Mondo S.J."/>
            <person name="Chang Y."/>
            <person name="Wang Y."/>
            <person name="Ahrendt S."/>
            <person name="Andreopoulos W."/>
            <person name="Barry K."/>
            <person name="Beard J."/>
            <person name="Benny G.L."/>
            <person name="Blankenship S."/>
            <person name="Bonito G."/>
            <person name="Cuomo C."/>
            <person name="Desiro A."/>
            <person name="Gervers K.A."/>
            <person name="Hundley H."/>
            <person name="Kuo A."/>
            <person name="LaButti K."/>
            <person name="Lang B.F."/>
            <person name="Lipzen A."/>
            <person name="O'Donnell K."/>
            <person name="Pangilinan J."/>
            <person name="Reynolds N."/>
            <person name="Sandor L."/>
            <person name="Smith M.W."/>
            <person name="Tsang A."/>
            <person name="Grigoriev I.V."/>
            <person name="Stajich J.E."/>
            <person name="Spatafora J.W."/>
        </authorList>
    </citation>
    <scope>NUCLEOTIDE SEQUENCE</scope>
    <source>
        <strain evidence="3">RSA 2281</strain>
    </source>
</reference>
<protein>
    <recommendedName>
        <fullName evidence="2">BSD domain-containing protein</fullName>
    </recommendedName>
</protein>
<evidence type="ECO:0000259" key="2">
    <source>
        <dbReference type="PROSITE" id="PS50858"/>
    </source>
</evidence>
<dbReference type="InterPro" id="IPR035925">
    <property type="entry name" value="BSD_dom_sf"/>
</dbReference>
<accession>A0AAD5KNC0</accession>
<feature type="domain" description="BSD" evidence="2">
    <location>
        <begin position="121"/>
        <end position="175"/>
    </location>
</feature>
<feature type="compositionally biased region" description="Basic and acidic residues" evidence="1">
    <location>
        <begin position="211"/>
        <end position="232"/>
    </location>
</feature>
<dbReference type="InterPro" id="IPR051494">
    <property type="entry name" value="BSD_domain-containing"/>
</dbReference>
<evidence type="ECO:0000313" key="3">
    <source>
        <dbReference type="EMBL" id="KAI9271798.1"/>
    </source>
</evidence>
<keyword evidence="4" id="KW-1185">Reference proteome</keyword>
<sequence>MTSSLFGSVSSTFSSWTSSFQKETEQGFPGTFKRFNDFSQTIQAKARELPQNIANLPGSFEAERKNFIKDNTDSNVTTKTNERGAELVAPWQGYGPYEKEMKQRILALSKDQRNFLFSPPEDTSFQFDLKAYGQTAKAALQYDQELAKMRFLLVPQQVQEPIFWRNYFYRVTLEKQAVLSSTDIDPMQHESDEEEKNDVLFDYPSDGEETDDKKDENANKKVEPKSSSKKINEPSTAKSQETPSTKTETKKTEENFEDMEEWERELRKAANEAH</sequence>
<organism evidence="3 4">
    <name type="scientific">Phascolomyces articulosus</name>
    <dbReference type="NCBI Taxonomy" id="60185"/>
    <lineage>
        <taxon>Eukaryota</taxon>
        <taxon>Fungi</taxon>
        <taxon>Fungi incertae sedis</taxon>
        <taxon>Mucoromycota</taxon>
        <taxon>Mucoromycotina</taxon>
        <taxon>Mucoromycetes</taxon>
        <taxon>Mucorales</taxon>
        <taxon>Lichtheimiaceae</taxon>
        <taxon>Phascolomyces</taxon>
    </lineage>
</organism>
<comment type="caution">
    <text evidence="3">The sequence shown here is derived from an EMBL/GenBank/DDBJ whole genome shotgun (WGS) entry which is preliminary data.</text>
</comment>
<dbReference type="InterPro" id="IPR005607">
    <property type="entry name" value="BSD_dom"/>
</dbReference>
<dbReference type="Proteomes" id="UP001209540">
    <property type="component" value="Unassembled WGS sequence"/>
</dbReference>
<proteinExistence type="predicted"/>
<name>A0AAD5KNC0_9FUNG</name>
<dbReference type="SMART" id="SM00751">
    <property type="entry name" value="BSD"/>
    <property type="match status" value="1"/>
</dbReference>
<feature type="region of interest" description="Disordered" evidence="1">
    <location>
        <begin position="186"/>
        <end position="274"/>
    </location>
</feature>